<dbReference type="AlphaFoldDB" id="A0AAJ7CEI1"/>
<dbReference type="RefSeq" id="XP_015608885.1">
    <property type="nucleotide sequence ID" value="XM_015753399.2"/>
</dbReference>
<feature type="domain" description="ABC transmembrane type-1" evidence="6">
    <location>
        <begin position="77"/>
        <end position="360"/>
    </location>
</feature>
<dbReference type="Gene3D" id="1.20.1560.10">
    <property type="entry name" value="ABC transporter type 1, transmembrane domain"/>
    <property type="match status" value="1"/>
</dbReference>
<dbReference type="PANTHER" id="PTHR43394:SF27">
    <property type="entry name" value="ATP-DEPENDENT TRANSLOCASE ABCB1-LIKE"/>
    <property type="match status" value="1"/>
</dbReference>
<keyword evidence="7" id="KW-1185">Reference proteome</keyword>
<feature type="transmembrane region" description="Helical" evidence="5">
    <location>
        <begin position="73"/>
        <end position="93"/>
    </location>
</feature>
<keyword evidence="3 5" id="KW-1133">Transmembrane helix</keyword>
<dbReference type="InterPro" id="IPR039421">
    <property type="entry name" value="Type_1_exporter"/>
</dbReference>
<keyword evidence="4 5" id="KW-0472">Membrane</keyword>
<dbReference type="GeneID" id="107274349"/>
<feature type="non-terminal residue" evidence="8">
    <location>
        <position position="360"/>
    </location>
</feature>
<sequence length="360" mass="39936">MKNSLKFKLNISNILDAPSQLYAEPVQITNFKRQEYDDDVSENGKLGTTKNEPGVPPLSYFELFKYSTCLDKIVMCISLLCAVGSGLCTPANIYSYGTLVGDMISSAKEADTESAINGTESATMNILDSVETFAILNSLISVAMLVFSYISIMTLKYTAQKQAYHVRSLYLNSALHQDITWYDSMRSGEVASRLTEDVMQFEEGVGDKLSMFVHNMTAFIACTVLAFFKGWKLALVCIISLPVTTLILIGVTEILSRLTRKETEIYAQAGNIAEEVISSIRTVFAFDGQQLEVDRYKSNLQSTFRNNIKKCFCNGLGFGLLSLAIYSNYALSFWYGVTLIIEDMDLPAGEQTYTAAVMIT</sequence>
<feature type="transmembrane region" description="Helical" evidence="5">
    <location>
        <begin position="209"/>
        <end position="227"/>
    </location>
</feature>
<dbReference type="InterPro" id="IPR011527">
    <property type="entry name" value="ABC1_TM_dom"/>
</dbReference>
<organism evidence="7 8">
    <name type="scientific">Cephus cinctus</name>
    <name type="common">Wheat stem sawfly</name>
    <dbReference type="NCBI Taxonomy" id="211228"/>
    <lineage>
        <taxon>Eukaryota</taxon>
        <taxon>Metazoa</taxon>
        <taxon>Ecdysozoa</taxon>
        <taxon>Arthropoda</taxon>
        <taxon>Hexapoda</taxon>
        <taxon>Insecta</taxon>
        <taxon>Pterygota</taxon>
        <taxon>Neoptera</taxon>
        <taxon>Endopterygota</taxon>
        <taxon>Hymenoptera</taxon>
        <taxon>Cephoidea</taxon>
        <taxon>Cephidae</taxon>
        <taxon>Cephus</taxon>
    </lineage>
</organism>
<dbReference type="KEGG" id="ccin:107274349"/>
<evidence type="ECO:0000256" key="1">
    <source>
        <dbReference type="ARBA" id="ARBA00004141"/>
    </source>
</evidence>
<dbReference type="CDD" id="cd18577">
    <property type="entry name" value="ABC_6TM_Pgp_ABCB1_D1_like"/>
    <property type="match status" value="1"/>
</dbReference>
<dbReference type="GO" id="GO:0005743">
    <property type="term" value="C:mitochondrial inner membrane"/>
    <property type="evidence" value="ECO:0007669"/>
    <property type="project" value="TreeGrafter"/>
</dbReference>
<evidence type="ECO:0000256" key="2">
    <source>
        <dbReference type="ARBA" id="ARBA00022692"/>
    </source>
</evidence>
<evidence type="ECO:0000256" key="3">
    <source>
        <dbReference type="ARBA" id="ARBA00022989"/>
    </source>
</evidence>
<gene>
    <name evidence="8" type="primary">LOC107274349</name>
</gene>
<dbReference type="Proteomes" id="UP000694920">
    <property type="component" value="Unplaced"/>
</dbReference>
<dbReference type="GO" id="GO:0005524">
    <property type="term" value="F:ATP binding"/>
    <property type="evidence" value="ECO:0007669"/>
    <property type="project" value="InterPro"/>
</dbReference>
<dbReference type="InterPro" id="IPR036640">
    <property type="entry name" value="ABC1_TM_sf"/>
</dbReference>
<evidence type="ECO:0000256" key="5">
    <source>
        <dbReference type="SAM" id="Phobius"/>
    </source>
</evidence>
<reference evidence="8" key="1">
    <citation type="submission" date="2025-08" db="UniProtKB">
        <authorList>
            <consortium name="RefSeq"/>
        </authorList>
    </citation>
    <scope>IDENTIFICATION</scope>
</reference>
<evidence type="ECO:0000313" key="7">
    <source>
        <dbReference type="Proteomes" id="UP000694920"/>
    </source>
</evidence>
<protein>
    <submittedName>
        <fullName evidence="8">Multidrug resistance protein 1</fullName>
    </submittedName>
</protein>
<dbReference type="PANTHER" id="PTHR43394">
    <property type="entry name" value="ATP-DEPENDENT PERMEASE MDL1, MITOCHONDRIAL"/>
    <property type="match status" value="1"/>
</dbReference>
<dbReference type="GO" id="GO:0090374">
    <property type="term" value="P:oligopeptide export from mitochondrion"/>
    <property type="evidence" value="ECO:0007669"/>
    <property type="project" value="TreeGrafter"/>
</dbReference>
<evidence type="ECO:0000259" key="6">
    <source>
        <dbReference type="PROSITE" id="PS50929"/>
    </source>
</evidence>
<name>A0AAJ7CEI1_CEPCN</name>
<dbReference type="PROSITE" id="PS50929">
    <property type="entry name" value="ABC_TM1F"/>
    <property type="match status" value="1"/>
</dbReference>
<feature type="transmembrane region" description="Helical" evidence="5">
    <location>
        <begin position="133"/>
        <end position="152"/>
    </location>
</feature>
<evidence type="ECO:0000313" key="8">
    <source>
        <dbReference type="RefSeq" id="XP_015608885.1"/>
    </source>
</evidence>
<proteinExistence type="predicted"/>
<dbReference type="GO" id="GO:0015421">
    <property type="term" value="F:ABC-type oligopeptide transporter activity"/>
    <property type="evidence" value="ECO:0007669"/>
    <property type="project" value="TreeGrafter"/>
</dbReference>
<dbReference type="Pfam" id="PF00664">
    <property type="entry name" value="ABC_membrane"/>
    <property type="match status" value="1"/>
</dbReference>
<accession>A0AAJ7CEI1</accession>
<comment type="subcellular location">
    <subcellularLocation>
        <location evidence="1">Membrane</location>
        <topology evidence="1">Multi-pass membrane protein</topology>
    </subcellularLocation>
</comment>
<feature type="transmembrane region" description="Helical" evidence="5">
    <location>
        <begin position="315"/>
        <end position="337"/>
    </location>
</feature>
<feature type="transmembrane region" description="Helical" evidence="5">
    <location>
        <begin position="233"/>
        <end position="251"/>
    </location>
</feature>
<evidence type="ECO:0000256" key="4">
    <source>
        <dbReference type="ARBA" id="ARBA00023136"/>
    </source>
</evidence>
<dbReference type="SUPFAM" id="SSF90123">
    <property type="entry name" value="ABC transporter transmembrane region"/>
    <property type="match status" value="1"/>
</dbReference>
<keyword evidence="2 5" id="KW-0812">Transmembrane</keyword>